<feature type="region of interest" description="Disordered" evidence="1">
    <location>
        <begin position="181"/>
        <end position="217"/>
    </location>
</feature>
<gene>
    <name evidence="2" type="ORF">CDV31_014852</name>
</gene>
<dbReference type="SUPFAM" id="SSF52467">
    <property type="entry name" value="DHS-like NAD/FAD-binding domain"/>
    <property type="match status" value="1"/>
</dbReference>
<keyword evidence="3" id="KW-1185">Reference proteome</keyword>
<dbReference type="InterPro" id="IPR029035">
    <property type="entry name" value="DHS-like_NAD/FAD-binding_dom"/>
</dbReference>
<dbReference type="Proteomes" id="UP000288429">
    <property type="component" value="Unassembled WGS sequence"/>
</dbReference>
<feature type="region of interest" description="Disordered" evidence="1">
    <location>
        <begin position="242"/>
        <end position="269"/>
    </location>
</feature>
<dbReference type="EMBL" id="NIZV01000356">
    <property type="protein sequence ID" value="RSL93137.1"/>
    <property type="molecule type" value="Genomic_DNA"/>
</dbReference>
<evidence type="ECO:0000256" key="1">
    <source>
        <dbReference type="SAM" id="MobiDB-lite"/>
    </source>
</evidence>
<evidence type="ECO:0000313" key="2">
    <source>
        <dbReference type="EMBL" id="RSL93137.1"/>
    </source>
</evidence>
<dbReference type="AlphaFoldDB" id="A0A428STN7"/>
<proteinExistence type="predicted"/>
<dbReference type="Gene3D" id="3.40.50.1220">
    <property type="entry name" value="TPP-binding domain"/>
    <property type="match status" value="1"/>
</dbReference>
<organism evidence="2 3">
    <name type="scientific">Fusarium ambrosium</name>
    <dbReference type="NCBI Taxonomy" id="131363"/>
    <lineage>
        <taxon>Eukaryota</taxon>
        <taxon>Fungi</taxon>
        <taxon>Dikarya</taxon>
        <taxon>Ascomycota</taxon>
        <taxon>Pezizomycotina</taxon>
        <taxon>Sordariomycetes</taxon>
        <taxon>Hypocreomycetidae</taxon>
        <taxon>Hypocreales</taxon>
        <taxon>Nectriaceae</taxon>
        <taxon>Fusarium</taxon>
        <taxon>Fusarium solani species complex</taxon>
    </lineage>
</organism>
<feature type="compositionally biased region" description="Basic and acidic residues" evidence="1">
    <location>
        <begin position="302"/>
        <end position="318"/>
    </location>
</feature>
<sequence length="586" mass="65734">MKVNPESFTLWIQASCPLCEEEQSKRAAEGKRRRNVGTLHTSVLLYGQDSPSESKTTAAFNYDLEHAVDAILIVGTRLSITSLFNFADRLCRAARTHTPDGLVAWVSKTPPTLAGAFQSLINFQYIGDCDELSRQLLPLLIQYQVMADENIRGMKEDLARLMTGLATLEGLLGNSSLLQQPDTQDVASQGASLPGDPMGRASDQEKNGGAHHNPSANGRIDFAVFWTRVKTEVGNFRSGLASLESRVEQQEMSPTEPPEEDEGQTQETFGQENAATEYAALPQLTQGANRRDGELDTNSNERPQELPEAPREKRKADQHTANTKRQRTIGNVPVDADPLPRGRERLHGLNHRDTLERPMEDEAVADVVRDLVSAVLSREAIRRFAEAVKHSKKPRAERARKPLDEIDLEDGDPAYRPVALRGRQLNHSEERTAFERIFTRYDQLQYALGYQALKDERGYDKLPPNIVTEVCRMNGVSRETSKKRNKTGNKWNKVCARLRHGAGLLAFLPSSGEYLALAEERSRESLQRFHDELRGNDYFESICAVAIAWFEAVDQGRQFGHCEDVNWDDLEEGETLERLQQLTATV</sequence>
<evidence type="ECO:0000313" key="3">
    <source>
        <dbReference type="Proteomes" id="UP000288429"/>
    </source>
</evidence>
<feature type="region of interest" description="Disordered" evidence="1">
    <location>
        <begin position="281"/>
        <end position="344"/>
    </location>
</feature>
<accession>A0A428STN7</accession>
<name>A0A428STN7_9HYPO</name>
<reference evidence="2 3" key="1">
    <citation type="submission" date="2017-06" db="EMBL/GenBank/DDBJ databases">
        <title>Cmopartive genomic analysis of Ambrosia Fusariam Clade fungi.</title>
        <authorList>
            <person name="Stajich J.E."/>
            <person name="Carrillo J."/>
            <person name="Kijimoto T."/>
            <person name="Eskalen A."/>
            <person name="O'Donnell K."/>
            <person name="Kasson M."/>
        </authorList>
    </citation>
    <scope>NUCLEOTIDE SEQUENCE [LARGE SCALE GENOMIC DNA]</scope>
    <source>
        <strain evidence="2 3">NRRL 20438</strain>
    </source>
</reference>
<protein>
    <submittedName>
        <fullName evidence="2">Uncharacterized protein</fullName>
    </submittedName>
</protein>
<comment type="caution">
    <text evidence="2">The sequence shown here is derived from an EMBL/GenBank/DDBJ whole genome shotgun (WGS) entry which is preliminary data.</text>
</comment>
<feature type="compositionally biased region" description="Polar residues" evidence="1">
    <location>
        <begin position="181"/>
        <end position="191"/>
    </location>
</feature>